<keyword evidence="4 7" id="KW-0560">Oxidoreductase</keyword>
<dbReference type="AlphaFoldDB" id="K1LZV5"/>
<feature type="domain" description="FAD/NAD(P)-binding" evidence="5">
    <location>
        <begin position="20"/>
        <end position="318"/>
    </location>
</feature>
<dbReference type="SUPFAM" id="SSF51905">
    <property type="entry name" value="FAD/NAD(P)-binding domain"/>
    <property type="match status" value="1"/>
</dbReference>
<dbReference type="Gene3D" id="3.50.50.60">
    <property type="entry name" value="FAD/NAD(P)-binding domain"/>
    <property type="match status" value="2"/>
</dbReference>
<organism evidence="7 8">
    <name type="scientific">Cecembia lonarensis (strain CCUG 58316 / KCTC 22772 / LW9)</name>
    <dbReference type="NCBI Taxonomy" id="1225176"/>
    <lineage>
        <taxon>Bacteria</taxon>
        <taxon>Pseudomonadati</taxon>
        <taxon>Bacteroidota</taxon>
        <taxon>Cytophagia</taxon>
        <taxon>Cytophagales</taxon>
        <taxon>Cyclobacteriaceae</taxon>
        <taxon>Cecembia</taxon>
    </lineage>
</organism>
<gene>
    <name evidence="7" type="primary">thcD_1</name>
    <name evidence="7" type="ORF">B879_01757</name>
</gene>
<dbReference type="PANTHER" id="PTHR43557:SF2">
    <property type="entry name" value="RIESKE DOMAIN-CONTAINING PROTEIN-RELATED"/>
    <property type="match status" value="1"/>
</dbReference>
<dbReference type="InterPro" id="IPR050446">
    <property type="entry name" value="FAD-oxidoreductase/Apoptosis"/>
</dbReference>
<dbReference type="InterPro" id="IPR028202">
    <property type="entry name" value="Reductase_C"/>
</dbReference>
<sequence length="420" mass="46281">MLLPPLFPNIPPNSIPMKKNVIIIGAGHAGIQAAASLREEGFEGSICIFSEDADFPYQKPPLSKGYLDGSQQKNSIMFRSETWYENNQVELKLGELVEKVDVPQKTVHATSGEYAFDFLVFATGAYNRELPIPIKGTDQPLYLRTMKDADYLKQALDQEDVQDILVIGGGFIGLEIAAYAAKSGKKVTVVEYQPRLMQRVLPPMLSEHFAAKHQAYGVDLRMGVGVQDLTQDSKWLASLSTGETVTADQVIVGIGVLPSQVLAQEAGIRCSNGIEVNEYCETSAAGIYAIGDCALHPNPFAKGQMVRLESVQNAVDQAKAIASTICGKPTSYHQVPWFWTHQYNLKLQMAGLSEGYDQLLVRGDVEGDKFSVFYFKNNQLIAVDSINKPADHLQARKWIQASYTPDLEKLADDSIKLNEC</sequence>
<evidence type="ECO:0000259" key="5">
    <source>
        <dbReference type="Pfam" id="PF07992"/>
    </source>
</evidence>
<feature type="domain" description="Reductase C-terminal" evidence="6">
    <location>
        <begin position="337"/>
        <end position="419"/>
    </location>
</feature>
<dbReference type="PRINTS" id="PR00411">
    <property type="entry name" value="PNDRDTASEI"/>
</dbReference>
<dbReference type="InterPro" id="IPR023753">
    <property type="entry name" value="FAD/NAD-binding_dom"/>
</dbReference>
<protein>
    <submittedName>
        <fullName evidence="7">Rhodocoxin reductase</fullName>
        <ecNumber evidence="7">1.18.1.-</ecNumber>
    </submittedName>
</protein>
<comment type="caution">
    <text evidence="7">The sequence shown here is derived from an EMBL/GenBank/DDBJ whole genome shotgun (WGS) entry which is preliminary data.</text>
</comment>
<evidence type="ECO:0000256" key="4">
    <source>
        <dbReference type="ARBA" id="ARBA00023002"/>
    </source>
</evidence>
<reference evidence="7 8" key="1">
    <citation type="journal article" date="2012" name="J. Bacteriol.">
        <title>Draft Genome Sequence of Cecembia lonarensis Strain LW9T, Isolated from Lonar Lake, a Haloalkaline Lake in India.</title>
        <authorList>
            <person name="Shivaji S."/>
            <person name="Ara S."/>
            <person name="Singh A."/>
            <person name="Pinnaka A.K."/>
        </authorList>
    </citation>
    <scope>NUCLEOTIDE SEQUENCE [LARGE SCALE GENOMIC DNA]</scope>
    <source>
        <strain evidence="7 8">LW9</strain>
    </source>
</reference>
<dbReference type="InterPro" id="IPR036188">
    <property type="entry name" value="FAD/NAD-bd_sf"/>
</dbReference>
<dbReference type="EC" id="1.18.1.-" evidence="7"/>
<dbReference type="InterPro" id="IPR016156">
    <property type="entry name" value="FAD/NAD-linked_Rdtase_dimer_sf"/>
</dbReference>
<accession>K1LZV5</accession>
<dbReference type="PANTHER" id="PTHR43557">
    <property type="entry name" value="APOPTOSIS-INDUCING FACTOR 1"/>
    <property type="match status" value="1"/>
</dbReference>
<dbReference type="GO" id="GO:0005737">
    <property type="term" value="C:cytoplasm"/>
    <property type="evidence" value="ECO:0007669"/>
    <property type="project" value="TreeGrafter"/>
</dbReference>
<evidence type="ECO:0000313" key="8">
    <source>
        <dbReference type="Proteomes" id="UP000004478"/>
    </source>
</evidence>
<evidence type="ECO:0000259" key="6">
    <source>
        <dbReference type="Pfam" id="PF14759"/>
    </source>
</evidence>
<name>K1LZV5_CECL9</name>
<evidence type="ECO:0000256" key="3">
    <source>
        <dbReference type="ARBA" id="ARBA00022827"/>
    </source>
</evidence>
<proteinExistence type="predicted"/>
<evidence type="ECO:0000313" key="7">
    <source>
        <dbReference type="EMBL" id="EKB49644.1"/>
    </source>
</evidence>
<comment type="cofactor">
    <cofactor evidence="1">
        <name>FAD</name>
        <dbReference type="ChEBI" id="CHEBI:57692"/>
    </cofactor>
</comment>
<evidence type="ECO:0000256" key="1">
    <source>
        <dbReference type="ARBA" id="ARBA00001974"/>
    </source>
</evidence>
<evidence type="ECO:0000256" key="2">
    <source>
        <dbReference type="ARBA" id="ARBA00022630"/>
    </source>
</evidence>
<keyword evidence="8" id="KW-1185">Reference proteome</keyword>
<dbReference type="GO" id="GO:0016651">
    <property type="term" value="F:oxidoreductase activity, acting on NAD(P)H"/>
    <property type="evidence" value="ECO:0007669"/>
    <property type="project" value="TreeGrafter"/>
</dbReference>
<dbReference type="Pfam" id="PF14759">
    <property type="entry name" value="Reductase_C"/>
    <property type="match status" value="1"/>
</dbReference>
<keyword evidence="2" id="KW-0285">Flavoprotein</keyword>
<dbReference type="EMBL" id="AMGM01000021">
    <property type="protein sequence ID" value="EKB49644.1"/>
    <property type="molecule type" value="Genomic_DNA"/>
</dbReference>
<dbReference type="Gene3D" id="3.30.390.30">
    <property type="match status" value="1"/>
</dbReference>
<dbReference type="SUPFAM" id="SSF55424">
    <property type="entry name" value="FAD/NAD-linked reductases, dimerisation (C-terminal) domain"/>
    <property type="match status" value="1"/>
</dbReference>
<dbReference type="Pfam" id="PF07992">
    <property type="entry name" value="Pyr_redox_2"/>
    <property type="match status" value="1"/>
</dbReference>
<keyword evidence="3" id="KW-0274">FAD</keyword>
<dbReference type="Proteomes" id="UP000004478">
    <property type="component" value="Unassembled WGS sequence"/>
</dbReference>
<dbReference type="PATRIC" id="fig|1225176.3.peg.1876"/>
<dbReference type="PRINTS" id="PR00368">
    <property type="entry name" value="FADPNR"/>
</dbReference>